<dbReference type="AlphaFoldDB" id="A0A318D4Y7"/>
<dbReference type="EMBL" id="QICH01000136">
    <property type="protein sequence ID" value="PXF62224.1"/>
    <property type="molecule type" value="Genomic_DNA"/>
</dbReference>
<evidence type="ECO:0000313" key="2">
    <source>
        <dbReference type="EMBL" id="PXF62224.1"/>
    </source>
</evidence>
<keyword evidence="1" id="KW-0472">Membrane</keyword>
<name>A0A318D4Y7_9GAMM</name>
<evidence type="ECO:0000256" key="1">
    <source>
        <dbReference type="SAM" id="Phobius"/>
    </source>
</evidence>
<gene>
    <name evidence="2" type="ORF">DL796_12700</name>
</gene>
<feature type="transmembrane region" description="Helical" evidence="1">
    <location>
        <begin position="42"/>
        <end position="64"/>
    </location>
</feature>
<keyword evidence="1" id="KW-0812">Transmembrane</keyword>
<accession>A0A318D4Y7</accession>
<dbReference type="Proteomes" id="UP000247689">
    <property type="component" value="Unassembled WGS sequence"/>
</dbReference>
<reference evidence="2 3" key="1">
    <citation type="submission" date="2018-05" db="EMBL/GenBank/DDBJ databases">
        <title>Kangiella spongicola genome sequence.</title>
        <authorList>
            <person name="Maclea K.S."/>
            <person name="Goen A.E."/>
            <person name="Kelley C."/>
            <person name="Underriner A."/>
            <person name="Silverwood T."/>
            <person name="Trachtenberg A.M."/>
        </authorList>
    </citation>
    <scope>NUCLEOTIDE SEQUENCE [LARGE SCALE GENOMIC DNA]</scope>
    <source>
        <strain evidence="2 3">ATCC BAA-2076</strain>
    </source>
</reference>
<keyword evidence="3" id="KW-1185">Reference proteome</keyword>
<evidence type="ECO:0000313" key="3">
    <source>
        <dbReference type="Proteomes" id="UP000247689"/>
    </source>
</evidence>
<proteinExistence type="predicted"/>
<sequence length="67" mass="7772">MKPGVWLQSRLGFSPAEWKESEEHQDLIMWGRAGAGGKQGKMYIWFLVHMLIIHALFGSFHIVLKYI</sequence>
<protein>
    <submittedName>
        <fullName evidence="2">Uncharacterized protein</fullName>
    </submittedName>
</protein>
<comment type="caution">
    <text evidence="2">The sequence shown here is derived from an EMBL/GenBank/DDBJ whole genome shotgun (WGS) entry which is preliminary data.</text>
</comment>
<organism evidence="2 3">
    <name type="scientific">Kangiella spongicola</name>
    <dbReference type="NCBI Taxonomy" id="796379"/>
    <lineage>
        <taxon>Bacteria</taxon>
        <taxon>Pseudomonadati</taxon>
        <taxon>Pseudomonadota</taxon>
        <taxon>Gammaproteobacteria</taxon>
        <taxon>Kangiellales</taxon>
        <taxon>Kangiellaceae</taxon>
        <taxon>Kangiella</taxon>
    </lineage>
</organism>
<keyword evidence="1" id="KW-1133">Transmembrane helix</keyword>